<evidence type="ECO:0000256" key="3">
    <source>
        <dbReference type="ARBA" id="ARBA00023027"/>
    </source>
</evidence>
<protein>
    <submittedName>
        <fullName evidence="7">3-hydroxyisobutyrate dehydrogenase</fullName>
    </submittedName>
</protein>
<dbReference type="InterPro" id="IPR008927">
    <property type="entry name" value="6-PGluconate_DH-like_C_sf"/>
</dbReference>
<evidence type="ECO:0000313" key="8">
    <source>
        <dbReference type="Proteomes" id="UP000199137"/>
    </source>
</evidence>
<evidence type="ECO:0000313" key="7">
    <source>
        <dbReference type="EMBL" id="SFQ55295.1"/>
    </source>
</evidence>
<dbReference type="InterPro" id="IPR015815">
    <property type="entry name" value="HIBADH-related"/>
</dbReference>
<dbReference type="InterPro" id="IPR006115">
    <property type="entry name" value="6PGDH_NADP-bd"/>
</dbReference>
<keyword evidence="2" id="KW-0560">Oxidoreductase</keyword>
<dbReference type="PANTHER" id="PTHR22981">
    <property type="entry name" value="3-HYDROXYISOBUTYRATE DEHYDROGENASE-RELATED"/>
    <property type="match status" value="1"/>
</dbReference>
<dbReference type="AlphaFoldDB" id="A0A1I5ZFS4"/>
<evidence type="ECO:0000256" key="1">
    <source>
        <dbReference type="ARBA" id="ARBA00009080"/>
    </source>
</evidence>
<dbReference type="Pfam" id="PF03446">
    <property type="entry name" value="NAD_binding_2"/>
    <property type="match status" value="1"/>
</dbReference>
<dbReference type="Gene3D" id="1.10.1040.10">
    <property type="entry name" value="N-(1-d-carboxylethyl)-l-norvaline Dehydrogenase, domain 2"/>
    <property type="match status" value="1"/>
</dbReference>
<dbReference type="SUPFAM" id="SSF51735">
    <property type="entry name" value="NAD(P)-binding Rossmann-fold domains"/>
    <property type="match status" value="1"/>
</dbReference>
<gene>
    <name evidence="7" type="ORF">SAMN05421854_11534</name>
</gene>
<dbReference type="Proteomes" id="UP000199137">
    <property type="component" value="Unassembled WGS sequence"/>
</dbReference>
<dbReference type="InterPro" id="IPR013328">
    <property type="entry name" value="6PGD_dom2"/>
</dbReference>
<dbReference type="Pfam" id="PF14833">
    <property type="entry name" value="NAD_binding_11"/>
    <property type="match status" value="1"/>
</dbReference>
<organism evidence="7 8">
    <name type="scientific">Amycolatopsis rubida</name>
    <dbReference type="NCBI Taxonomy" id="112413"/>
    <lineage>
        <taxon>Bacteria</taxon>
        <taxon>Bacillati</taxon>
        <taxon>Actinomycetota</taxon>
        <taxon>Actinomycetes</taxon>
        <taxon>Pseudonocardiales</taxon>
        <taxon>Pseudonocardiaceae</taxon>
        <taxon>Amycolatopsis</taxon>
    </lineage>
</organism>
<proteinExistence type="inferred from homology"/>
<dbReference type="InterPro" id="IPR029154">
    <property type="entry name" value="HIBADH-like_NADP-bd"/>
</dbReference>
<keyword evidence="3" id="KW-0520">NAD</keyword>
<evidence type="ECO:0000259" key="6">
    <source>
        <dbReference type="Pfam" id="PF14833"/>
    </source>
</evidence>
<dbReference type="GO" id="GO:0050661">
    <property type="term" value="F:NADP binding"/>
    <property type="evidence" value="ECO:0007669"/>
    <property type="project" value="InterPro"/>
</dbReference>
<feature type="domain" description="6-phosphogluconate dehydrogenase NADP-binding" evidence="5">
    <location>
        <begin position="16"/>
        <end position="168"/>
    </location>
</feature>
<comment type="similarity">
    <text evidence="1">Belongs to the HIBADH-related family.</text>
</comment>
<name>A0A1I5ZFS4_9PSEU</name>
<reference evidence="7 8" key="1">
    <citation type="submission" date="2016-10" db="EMBL/GenBank/DDBJ databases">
        <authorList>
            <person name="de Groot N.N."/>
        </authorList>
    </citation>
    <scope>NUCLEOTIDE SEQUENCE [LARGE SCALE GENOMIC DNA]</scope>
    <source>
        <strain evidence="7 8">DSM 44637</strain>
    </source>
</reference>
<evidence type="ECO:0000256" key="2">
    <source>
        <dbReference type="ARBA" id="ARBA00023002"/>
    </source>
</evidence>
<feature type="domain" description="3-hydroxyisobutyrate dehydrogenase-like NAD-binding" evidence="6">
    <location>
        <begin position="171"/>
        <end position="284"/>
    </location>
</feature>
<dbReference type="Gene3D" id="3.40.50.720">
    <property type="entry name" value="NAD(P)-binding Rossmann-like Domain"/>
    <property type="match status" value="1"/>
</dbReference>
<dbReference type="SUPFAM" id="SSF48179">
    <property type="entry name" value="6-phosphogluconate dehydrogenase C-terminal domain-like"/>
    <property type="match status" value="1"/>
</dbReference>
<evidence type="ECO:0000256" key="4">
    <source>
        <dbReference type="PIRSR" id="PIRSR000103-1"/>
    </source>
</evidence>
<dbReference type="GO" id="GO:0016616">
    <property type="term" value="F:oxidoreductase activity, acting on the CH-OH group of donors, NAD or NADP as acceptor"/>
    <property type="evidence" value="ECO:0007669"/>
    <property type="project" value="TreeGrafter"/>
</dbReference>
<dbReference type="RefSeq" id="WP_208865455.1">
    <property type="nucleotide sequence ID" value="NZ_FOWC01000015.1"/>
</dbReference>
<dbReference type="EMBL" id="FOWC01000015">
    <property type="protein sequence ID" value="SFQ55295.1"/>
    <property type="molecule type" value="Genomic_DNA"/>
</dbReference>
<feature type="active site" evidence="4">
    <location>
        <position position="177"/>
    </location>
</feature>
<dbReference type="GO" id="GO:0051287">
    <property type="term" value="F:NAD binding"/>
    <property type="evidence" value="ECO:0007669"/>
    <property type="project" value="InterPro"/>
</dbReference>
<sequence>MYRNQDNLPAGKTASVGVVGLGNMGLGMAVTLDQAGWRVTGYDLDAAAVAEAGGNGIGCVAQLPVLAAEQVVLSLPGAGAVRSVVPELLEGARPRVIVDTTTSDPGTSREMAARCAEAGVAFVDAPVSGGRTGAWSGALTAFAGGTDAAVDSAAAVLSILTKQWSHLGPAGSGNIVKLLNNMLCAVNIASVAEAVDVLAAYGIDLPQAMTALNTGSGRSAVSQVNFEGAILKGELVGGFTVGLMARDVALGIDVATAAGARPSVLSASKQAWDRALAQLGPETDCNLAPSAFTSATDCLSSAALRPDAAPDQEGND</sequence>
<dbReference type="PANTHER" id="PTHR22981:SF7">
    <property type="entry name" value="3-HYDROXYISOBUTYRATE DEHYDROGENASE, MITOCHONDRIAL"/>
    <property type="match status" value="1"/>
</dbReference>
<dbReference type="STRING" id="112413.SAMN05421854_11534"/>
<dbReference type="PIRSF" id="PIRSF000103">
    <property type="entry name" value="HIBADH"/>
    <property type="match status" value="1"/>
</dbReference>
<evidence type="ECO:0000259" key="5">
    <source>
        <dbReference type="Pfam" id="PF03446"/>
    </source>
</evidence>
<dbReference type="InterPro" id="IPR036291">
    <property type="entry name" value="NAD(P)-bd_dom_sf"/>
</dbReference>
<accession>A0A1I5ZFS4</accession>